<feature type="domain" description="GGDEF" evidence="2">
    <location>
        <begin position="412"/>
        <end position="547"/>
    </location>
</feature>
<gene>
    <name evidence="3" type="ORF">EDD79_103824</name>
</gene>
<dbReference type="NCBIfam" id="TIGR00254">
    <property type="entry name" value="GGDEF"/>
    <property type="match status" value="1"/>
</dbReference>
<dbReference type="EMBL" id="SLYC01000038">
    <property type="protein sequence ID" value="TCP99022.1"/>
    <property type="molecule type" value="Genomic_DNA"/>
</dbReference>
<name>A0A4R2TV41_9FIRM</name>
<dbReference type="InterPro" id="IPR043128">
    <property type="entry name" value="Rev_trsase/Diguanyl_cyclase"/>
</dbReference>
<keyword evidence="4" id="KW-1185">Reference proteome</keyword>
<dbReference type="PROSITE" id="PS50887">
    <property type="entry name" value="GGDEF"/>
    <property type="match status" value="1"/>
</dbReference>
<dbReference type="SMART" id="SM00267">
    <property type="entry name" value="GGDEF"/>
    <property type="match status" value="1"/>
</dbReference>
<evidence type="ECO:0000313" key="4">
    <source>
        <dbReference type="Proteomes" id="UP000295504"/>
    </source>
</evidence>
<dbReference type="Gene3D" id="3.30.70.270">
    <property type="match status" value="1"/>
</dbReference>
<dbReference type="Pfam" id="PF00990">
    <property type="entry name" value="GGDEF"/>
    <property type="match status" value="1"/>
</dbReference>
<comment type="caution">
    <text evidence="3">The sequence shown here is derived from an EMBL/GenBank/DDBJ whole genome shotgun (WGS) entry which is preliminary data.</text>
</comment>
<evidence type="ECO:0000259" key="2">
    <source>
        <dbReference type="PROSITE" id="PS50887"/>
    </source>
</evidence>
<dbReference type="InterPro" id="IPR000160">
    <property type="entry name" value="GGDEF_dom"/>
</dbReference>
<evidence type="ECO:0000256" key="1">
    <source>
        <dbReference type="SAM" id="Phobius"/>
    </source>
</evidence>
<dbReference type="InterPro" id="IPR029787">
    <property type="entry name" value="Nucleotide_cyclase"/>
</dbReference>
<accession>A0A4R2TV41</accession>
<dbReference type="RefSeq" id="WP_213050189.1">
    <property type="nucleotide sequence ID" value="NZ_CP058648.1"/>
</dbReference>
<dbReference type="SUPFAM" id="SSF55073">
    <property type="entry name" value="Nucleotide cyclase"/>
    <property type="match status" value="1"/>
</dbReference>
<dbReference type="Proteomes" id="UP000295504">
    <property type="component" value="Unassembled WGS sequence"/>
</dbReference>
<keyword evidence="1" id="KW-0472">Membrane</keyword>
<organism evidence="3 4">
    <name type="scientific">Serpentinicella alkaliphila</name>
    <dbReference type="NCBI Taxonomy" id="1734049"/>
    <lineage>
        <taxon>Bacteria</taxon>
        <taxon>Bacillati</taxon>
        <taxon>Bacillota</taxon>
        <taxon>Clostridia</taxon>
        <taxon>Peptostreptococcales</taxon>
        <taxon>Natronincolaceae</taxon>
        <taxon>Serpentinicella</taxon>
    </lineage>
</organism>
<reference evidence="3 4" key="1">
    <citation type="submission" date="2019-03" db="EMBL/GenBank/DDBJ databases">
        <title>Genomic Encyclopedia of Type Strains, Phase IV (KMG-IV): sequencing the most valuable type-strain genomes for metagenomic binning, comparative biology and taxonomic classification.</title>
        <authorList>
            <person name="Goeker M."/>
        </authorList>
    </citation>
    <scope>NUCLEOTIDE SEQUENCE [LARGE SCALE GENOMIC DNA]</scope>
    <source>
        <strain evidence="3 4">DSM 100013</strain>
    </source>
</reference>
<dbReference type="InterPro" id="IPR052163">
    <property type="entry name" value="DGC-Regulatory_Protein"/>
</dbReference>
<dbReference type="PANTHER" id="PTHR46663">
    <property type="entry name" value="DIGUANYLATE CYCLASE DGCT-RELATED"/>
    <property type="match status" value="1"/>
</dbReference>
<dbReference type="Gene3D" id="6.10.340.10">
    <property type="match status" value="1"/>
</dbReference>
<keyword evidence="1" id="KW-1133">Transmembrane helix</keyword>
<keyword evidence="1" id="KW-0812">Transmembrane</keyword>
<dbReference type="PANTHER" id="PTHR46663:SF2">
    <property type="entry name" value="GGDEF DOMAIN-CONTAINING PROTEIN"/>
    <property type="match status" value="1"/>
</dbReference>
<evidence type="ECO:0000313" key="3">
    <source>
        <dbReference type="EMBL" id="TCP99022.1"/>
    </source>
</evidence>
<protein>
    <submittedName>
        <fullName evidence="3">Diguanylate cyclase (GGDEF)-like protein</fullName>
    </submittedName>
</protein>
<feature type="transmembrane region" description="Helical" evidence="1">
    <location>
        <begin position="300"/>
        <end position="320"/>
    </location>
</feature>
<feature type="transmembrane region" description="Helical" evidence="1">
    <location>
        <begin position="15"/>
        <end position="34"/>
    </location>
</feature>
<proteinExistence type="predicted"/>
<dbReference type="AlphaFoldDB" id="A0A4R2TV41"/>
<dbReference type="Gene3D" id="3.30.450.20">
    <property type="entry name" value="PAS domain"/>
    <property type="match status" value="1"/>
</dbReference>
<sequence>MKKVYNMSISLRTRFAGTITLFMIVLTILLSFVIGQRSTQEVRSEIGNSLAEMAFQMADKLDQYMWSRYGEIEIMTELEALKEPKDFMVIENLLNRLQISFPSFSWIGYINPEGVVKAATGGILREHDISSRPVYIEGMKGHFIGDVHDAVLLSNLLPNPTGEPMKFVDISIPILNSEGQLSGILAAHLSWEWAKEVEISLLEPLRNRKGIELFIVSANDNTILLGPNELIGQTLNLNSINNAGLGKNSWDLEDWGNGKKYLTGYVKANGYMNYPGLDWVVLVRQPIEEAYLTIANLKKFILRLGLVISTLFAIIGWITANKVVKPLQEIAMAADRLKVGEKVAIPKHKGIKEIEILESSLSQLIGSLIHTESALGEMENLAQHDALTGLPNRIALDFHIEEAKKKATRSGLTLTFLYLDLDGFKQVNDLLGHNVGDILLQRVAIILKENVRDDEIVVRLGGDEFLMVLYTSLNKSRENGTVVADRVISALNKPFDINGNIAKIGCSIGGAVWPSDGIDTIEIVRLADEALYISKRTGKNKTTFHQDYDSSLKEEYSV</sequence>
<dbReference type="CDD" id="cd01949">
    <property type="entry name" value="GGDEF"/>
    <property type="match status" value="1"/>
</dbReference>